<dbReference type="Proteomes" id="UP001595912">
    <property type="component" value="Unassembled WGS sequence"/>
</dbReference>
<sequence>LKWLPLAGLLGHYALSVVIPPNGWPPRLLFLTYATWVVVTTQRTIRQSQHPAPPLHEPATRRSDLD</sequence>
<dbReference type="EMBL" id="JBHSIU010000052">
    <property type="protein sequence ID" value="MFC5003398.1"/>
    <property type="molecule type" value="Genomic_DNA"/>
</dbReference>
<evidence type="ECO:0000313" key="2">
    <source>
        <dbReference type="EMBL" id="MFC5003398.1"/>
    </source>
</evidence>
<feature type="region of interest" description="Disordered" evidence="1">
    <location>
        <begin position="44"/>
        <end position="66"/>
    </location>
</feature>
<evidence type="ECO:0000256" key="1">
    <source>
        <dbReference type="SAM" id="MobiDB-lite"/>
    </source>
</evidence>
<accession>A0ABV9W738</accession>
<keyword evidence="3" id="KW-1185">Reference proteome</keyword>
<gene>
    <name evidence="2" type="ORF">ACFPIJ_36960</name>
</gene>
<dbReference type="RefSeq" id="WP_380122382.1">
    <property type="nucleotide sequence ID" value="NZ_JBHSIU010000052.1"/>
</dbReference>
<protein>
    <submittedName>
        <fullName evidence="2">Uncharacterized protein</fullName>
    </submittedName>
</protein>
<organism evidence="2 3">
    <name type="scientific">Dactylosporangium cerinum</name>
    <dbReference type="NCBI Taxonomy" id="1434730"/>
    <lineage>
        <taxon>Bacteria</taxon>
        <taxon>Bacillati</taxon>
        <taxon>Actinomycetota</taxon>
        <taxon>Actinomycetes</taxon>
        <taxon>Micromonosporales</taxon>
        <taxon>Micromonosporaceae</taxon>
        <taxon>Dactylosporangium</taxon>
    </lineage>
</organism>
<evidence type="ECO:0000313" key="3">
    <source>
        <dbReference type="Proteomes" id="UP001595912"/>
    </source>
</evidence>
<reference evidence="3" key="1">
    <citation type="journal article" date="2019" name="Int. J. Syst. Evol. Microbiol.">
        <title>The Global Catalogue of Microorganisms (GCM) 10K type strain sequencing project: providing services to taxonomists for standard genome sequencing and annotation.</title>
        <authorList>
            <consortium name="The Broad Institute Genomics Platform"/>
            <consortium name="The Broad Institute Genome Sequencing Center for Infectious Disease"/>
            <person name="Wu L."/>
            <person name="Ma J."/>
        </authorList>
    </citation>
    <scope>NUCLEOTIDE SEQUENCE [LARGE SCALE GENOMIC DNA]</scope>
    <source>
        <strain evidence="3">CGMCC 4.7152</strain>
    </source>
</reference>
<feature type="non-terminal residue" evidence="2">
    <location>
        <position position="1"/>
    </location>
</feature>
<name>A0ABV9W738_9ACTN</name>
<proteinExistence type="predicted"/>
<comment type="caution">
    <text evidence="2">The sequence shown here is derived from an EMBL/GenBank/DDBJ whole genome shotgun (WGS) entry which is preliminary data.</text>
</comment>